<dbReference type="AlphaFoldDB" id="A0AAN5CP75"/>
<gene>
    <name evidence="2" type="ORF">PMAYCL1PPCAC_18336</name>
</gene>
<organism evidence="2 3">
    <name type="scientific">Pristionchus mayeri</name>
    <dbReference type="NCBI Taxonomy" id="1317129"/>
    <lineage>
        <taxon>Eukaryota</taxon>
        <taxon>Metazoa</taxon>
        <taxon>Ecdysozoa</taxon>
        <taxon>Nematoda</taxon>
        <taxon>Chromadorea</taxon>
        <taxon>Rhabditida</taxon>
        <taxon>Rhabditina</taxon>
        <taxon>Diplogasteromorpha</taxon>
        <taxon>Diplogasteroidea</taxon>
        <taxon>Neodiplogasteridae</taxon>
        <taxon>Pristionchus</taxon>
    </lineage>
</organism>
<keyword evidence="3" id="KW-1185">Reference proteome</keyword>
<reference evidence="3" key="1">
    <citation type="submission" date="2022-10" db="EMBL/GenBank/DDBJ databases">
        <title>Genome assembly of Pristionchus species.</title>
        <authorList>
            <person name="Yoshida K."/>
            <person name="Sommer R.J."/>
        </authorList>
    </citation>
    <scope>NUCLEOTIDE SEQUENCE [LARGE SCALE GENOMIC DNA]</scope>
    <source>
        <strain evidence="3">RS5460</strain>
    </source>
</reference>
<protein>
    <submittedName>
        <fullName evidence="2">Uncharacterized protein</fullName>
    </submittedName>
</protein>
<evidence type="ECO:0000313" key="2">
    <source>
        <dbReference type="EMBL" id="GMR48141.1"/>
    </source>
</evidence>
<feature type="region of interest" description="Disordered" evidence="1">
    <location>
        <begin position="106"/>
        <end position="126"/>
    </location>
</feature>
<name>A0AAN5CP75_9BILA</name>
<comment type="caution">
    <text evidence="2">The sequence shown here is derived from an EMBL/GenBank/DDBJ whole genome shotgun (WGS) entry which is preliminary data.</text>
</comment>
<feature type="non-terminal residue" evidence="2">
    <location>
        <position position="126"/>
    </location>
</feature>
<dbReference type="EMBL" id="BTRK01000004">
    <property type="protein sequence ID" value="GMR48141.1"/>
    <property type="molecule type" value="Genomic_DNA"/>
</dbReference>
<accession>A0AAN5CP75</accession>
<evidence type="ECO:0000313" key="3">
    <source>
        <dbReference type="Proteomes" id="UP001328107"/>
    </source>
</evidence>
<sequence>RESLSIRQMERDKSEMEKTRKEVERSRIESVERKRIEDVGEKRIEKEQEYELFETGRDIEEKEEEMGATFESLLELPFPDLIVNGSIPIYDDYATQSSNSTLINSIPSIGNTTNCTDDQSIPFPSN</sequence>
<proteinExistence type="predicted"/>
<evidence type="ECO:0000256" key="1">
    <source>
        <dbReference type="SAM" id="MobiDB-lite"/>
    </source>
</evidence>
<feature type="non-terminal residue" evidence="2">
    <location>
        <position position="1"/>
    </location>
</feature>
<dbReference type="Proteomes" id="UP001328107">
    <property type="component" value="Unassembled WGS sequence"/>
</dbReference>
<feature type="region of interest" description="Disordered" evidence="1">
    <location>
        <begin position="1"/>
        <end position="22"/>
    </location>
</feature>